<feature type="compositionally biased region" description="Polar residues" evidence="1">
    <location>
        <begin position="166"/>
        <end position="190"/>
    </location>
</feature>
<accession>A0A2G5T1Y5</accession>
<feature type="region of interest" description="Disordered" evidence="1">
    <location>
        <begin position="153"/>
        <end position="200"/>
    </location>
</feature>
<comment type="caution">
    <text evidence="3">The sequence shown here is derived from an EMBL/GenBank/DDBJ whole genome shotgun (WGS) entry which is preliminary data.</text>
</comment>
<gene>
    <name evidence="3" type="primary">Cnig_chr_X.g26176</name>
    <name evidence="3" type="ORF">B9Z55_026176</name>
</gene>
<organism evidence="3 4">
    <name type="scientific">Caenorhabditis nigoni</name>
    <dbReference type="NCBI Taxonomy" id="1611254"/>
    <lineage>
        <taxon>Eukaryota</taxon>
        <taxon>Metazoa</taxon>
        <taxon>Ecdysozoa</taxon>
        <taxon>Nematoda</taxon>
        <taxon>Chromadorea</taxon>
        <taxon>Rhabditida</taxon>
        <taxon>Rhabditina</taxon>
        <taxon>Rhabditomorpha</taxon>
        <taxon>Rhabditoidea</taxon>
        <taxon>Rhabditidae</taxon>
        <taxon>Peloderinae</taxon>
        <taxon>Caenorhabditis</taxon>
    </lineage>
</organism>
<dbReference type="Proteomes" id="UP000230233">
    <property type="component" value="Chromosome X"/>
</dbReference>
<keyword evidence="4" id="KW-1185">Reference proteome</keyword>
<dbReference type="EMBL" id="PDUG01000006">
    <property type="protein sequence ID" value="PIC21280.1"/>
    <property type="molecule type" value="Genomic_DNA"/>
</dbReference>
<evidence type="ECO:0000256" key="1">
    <source>
        <dbReference type="SAM" id="MobiDB-lite"/>
    </source>
</evidence>
<protein>
    <recommendedName>
        <fullName evidence="5">SUN domain-containing protein</fullName>
    </recommendedName>
</protein>
<feature type="compositionally biased region" description="Basic and acidic residues" evidence="1">
    <location>
        <begin position="153"/>
        <end position="165"/>
    </location>
</feature>
<sequence length="458" mass="51240">MRLGILLLFCSLQNGLHSYHPDMYKNTINDVIRWFSPSNADQTILSSTAPPTSTLSEHQQAILSFVNANQELFSKMDQTIPSSTAPPTSTLSEQQQACMSFFNENRELFSKMDQTIRSSSAPPSSNLLDIDVAHQLIPSPSPSDEKLSILEKENTVQEEHSESDSHTTQQPIPSPTSGNSSLSDHPQKTNSTEEEGSGSTLLDSDFIALLEIKSSELLESTQKSIVEKQEEHKAEEKHEASSTEPSETTTPIPTTTSTPLNDTIFDVSVRNLVNLKKAYTVFPLIEAHGLLFCNLSLKETCDSDAICYVAPKDCTTNCEVIYAVSEKSNNATIYVKEGGVVHIKTSLAYKAGERRKVPNPRHTMISCFEASGNCWQAYEAVYIYEDRPSGYIGYGNYPLGQTTRRQEPKHQNWWYFARLYNKGPILEVGSHRILEYRRDPHSDANFGPFHALFLRSKE</sequence>
<reference evidence="4" key="1">
    <citation type="submission" date="2017-10" db="EMBL/GenBank/DDBJ databases">
        <title>Rapid genome shrinkage in a self-fertile nematode reveals novel sperm competition proteins.</title>
        <authorList>
            <person name="Yin D."/>
            <person name="Schwarz E.M."/>
            <person name="Thomas C.G."/>
            <person name="Felde R.L."/>
            <person name="Korf I.F."/>
            <person name="Cutter A.D."/>
            <person name="Schartner C.M."/>
            <person name="Ralston E.J."/>
            <person name="Meyer B.J."/>
            <person name="Haag E.S."/>
        </authorList>
    </citation>
    <scope>NUCLEOTIDE SEQUENCE [LARGE SCALE GENOMIC DNA]</scope>
    <source>
        <strain evidence="4">JU1422</strain>
    </source>
</reference>
<feature type="region of interest" description="Disordered" evidence="1">
    <location>
        <begin position="223"/>
        <end position="260"/>
    </location>
</feature>
<evidence type="ECO:0000313" key="4">
    <source>
        <dbReference type="Proteomes" id="UP000230233"/>
    </source>
</evidence>
<feature type="chain" id="PRO_5013814984" description="SUN domain-containing protein" evidence="2">
    <location>
        <begin position="19"/>
        <end position="458"/>
    </location>
</feature>
<name>A0A2G5T1Y5_9PELO</name>
<evidence type="ECO:0000313" key="3">
    <source>
        <dbReference type="EMBL" id="PIC21280.1"/>
    </source>
</evidence>
<evidence type="ECO:0008006" key="5">
    <source>
        <dbReference type="Google" id="ProtNLM"/>
    </source>
</evidence>
<feature type="signal peptide" evidence="2">
    <location>
        <begin position="1"/>
        <end position="18"/>
    </location>
</feature>
<dbReference type="AlphaFoldDB" id="A0A2G5T1Y5"/>
<keyword evidence="2" id="KW-0732">Signal</keyword>
<feature type="compositionally biased region" description="Low complexity" evidence="1">
    <location>
        <begin position="242"/>
        <end position="259"/>
    </location>
</feature>
<feature type="compositionally biased region" description="Basic and acidic residues" evidence="1">
    <location>
        <begin position="225"/>
        <end position="241"/>
    </location>
</feature>
<proteinExistence type="predicted"/>
<evidence type="ECO:0000256" key="2">
    <source>
        <dbReference type="SAM" id="SignalP"/>
    </source>
</evidence>